<protein>
    <submittedName>
        <fullName evidence="3">Uncharacterized protein</fullName>
    </submittedName>
</protein>
<proteinExistence type="predicted"/>
<feature type="compositionally biased region" description="Low complexity" evidence="2">
    <location>
        <begin position="140"/>
        <end position="161"/>
    </location>
</feature>
<dbReference type="Proteomes" id="UP001311232">
    <property type="component" value="Unassembled WGS sequence"/>
</dbReference>
<evidence type="ECO:0000313" key="4">
    <source>
        <dbReference type="Proteomes" id="UP001311232"/>
    </source>
</evidence>
<feature type="compositionally biased region" description="Basic and acidic residues" evidence="2">
    <location>
        <begin position="292"/>
        <end position="337"/>
    </location>
</feature>
<evidence type="ECO:0000313" key="3">
    <source>
        <dbReference type="EMBL" id="KAK5605913.1"/>
    </source>
</evidence>
<name>A0AAV9RA91_9TELE</name>
<dbReference type="AlphaFoldDB" id="A0AAV9RA91"/>
<keyword evidence="1" id="KW-0175">Coiled coil</keyword>
<feature type="compositionally biased region" description="Polar residues" evidence="2">
    <location>
        <begin position="111"/>
        <end position="126"/>
    </location>
</feature>
<reference evidence="3 4" key="1">
    <citation type="submission" date="2021-06" db="EMBL/GenBank/DDBJ databases">
        <authorList>
            <person name="Palmer J.M."/>
        </authorList>
    </citation>
    <scope>NUCLEOTIDE SEQUENCE [LARGE SCALE GENOMIC DNA]</scope>
    <source>
        <strain evidence="3 4">MEX-2019</strain>
        <tissue evidence="3">Muscle</tissue>
    </source>
</reference>
<dbReference type="EMBL" id="JAHHUM010002138">
    <property type="protein sequence ID" value="KAK5605913.1"/>
    <property type="molecule type" value="Genomic_DNA"/>
</dbReference>
<feature type="compositionally biased region" description="Basic and acidic residues" evidence="2">
    <location>
        <begin position="346"/>
        <end position="357"/>
    </location>
</feature>
<feature type="coiled-coil region" evidence="1">
    <location>
        <begin position="21"/>
        <end position="51"/>
    </location>
</feature>
<gene>
    <name evidence="3" type="ORF">CRENBAI_003855</name>
</gene>
<accession>A0AAV9RA91</accession>
<evidence type="ECO:0000256" key="2">
    <source>
        <dbReference type="SAM" id="MobiDB-lite"/>
    </source>
</evidence>
<evidence type="ECO:0000256" key="1">
    <source>
        <dbReference type="SAM" id="Coils"/>
    </source>
</evidence>
<keyword evidence="4" id="KW-1185">Reference proteome</keyword>
<comment type="caution">
    <text evidence="3">The sequence shown here is derived from an EMBL/GenBank/DDBJ whole genome shotgun (WGS) entry which is preliminary data.</text>
</comment>
<feature type="region of interest" description="Disordered" evidence="2">
    <location>
        <begin position="82"/>
        <end position="161"/>
    </location>
</feature>
<feature type="region of interest" description="Disordered" evidence="2">
    <location>
        <begin position="284"/>
        <end position="357"/>
    </location>
</feature>
<organism evidence="3 4">
    <name type="scientific">Crenichthys baileyi</name>
    <name type="common">White River springfish</name>
    <dbReference type="NCBI Taxonomy" id="28760"/>
    <lineage>
        <taxon>Eukaryota</taxon>
        <taxon>Metazoa</taxon>
        <taxon>Chordata</taxon>
        <taxon>Craniata</taxon>
        <taxon>Vertebrata</taxon>
        <taxon>Euteleostomi</taxon>
        <taxon>Actinopterygii</taxon>
        <taxon>Neopterygii</taxon>
        <taxon>Teleostei</taxon>
        <taxon>Neoteleostei</taxon>
        <taxon>Acanthomorphata</taxon>
        <taxon>Ovalentaria</taxon>
        <taxon>Atherinomorphae</taxon>
        <taxon>Cyprinodontiformes</taxon>
        <taxon>Goodeidae</taxon>
        <taxon>Crenichthys</taxon>
    </lineage>
</organism>
<sequence>MNFQSSCLHFGPTRNHIVTEGTSQKGQADRAQELLKRLQQEEEELRKMHGEEMEILPSALLLQEMEEAGLSLPTPVSPVFIPGRKRSGLPPAVSATSTSSHRRRHRRGLSFSPTATTVPPESSTAAATPVGPNLPTAALPEPSTSAVASPEPSTSATAPAEPSTPAAVIKLLVLEAARAEFPTFTVAVATYLASGTAPLFFLEQAREEQKRCTVLNDLLSHLMDSPSLWKQKLKVLDQLKCWVMAWGNFFQSPFTVEILGTERQRIIQENSSLDSILVPAAAGSTEPQHAAKPLDSEHAAKPLDSEHAAKPLDSEHAAKPLDSEHAAKPLDSEHAAKPLDSQHAAKSFERSSRTNRL</sequence>